<sequence>AGWSKTKSPPRLRPPGWVVEHKKSTMTKASGLDGRMCRPLLRGWACVRRKTHRAKMVVCVDHPSEGGHAFKEKPIERRWSYMSTTPPRVGMRNRKGLLLFEKAECVSSNFQIQDSWKSTIWFSTSVSVFDFNVDHSTSTSVVIQFVASNLRVIRCLTSAADQSIFDLNSLPITRFLACDLNGLSILDSGLSTSAVSRLLVFGFRPQRSLDSRFRAFDLSGLPITRFSNSTVSRFSIRDFRPQWSLDYSVLGYRPQRSLDSRFGPFDLRGLSITQFSAFDLNGLSILDSGLSTSAVSRLLGSRLSTSTVSRHSVLSFRPQQSLDSQFSVFDLNGLSTLSSRLSISTVSRFSIRGFRPQRSLDSQLLTSTVTTQFSVFDLSGLLNVGFQPHRRLLDFQFPTSVVSQFSIFGLSGLL</sequence>
<feature type="non-terminal residue" evidence="1">
    <location>
        <position position="414"/>
    </location>
</feature>
<evidence type="ECO:0000313" key="1">
    <source>
        <dbReference type="EMBL" id="CAA0827157.1"/>
    </source>
</evidence>
<organism evidence="1 2">
    <name type="scientific">Striga hermonthica</name>
    <name type="common">Purple witchweed</name>
    <name type="synonym">Buchnera hermonthica</name>
    <dbReference type="NCBI Taxonomy" id="68872"/>
    <lineage>
        <taxon>Eukaryota</taxon>
        <taxon>Viridiplantae</taxon>
        <taxon>Streptophyta</taxon>
        <taxon>Embryophyta</taxon>
        <taxon>Tracheophyta</taxon>
        <taxon>Spermatophyta</taxon>
        <taxon>Magnoliopsida</taxon>
        <taxon>eudicotyledons</taxon>
        <taxon>Gunneridae</taxon>
        <taxon>Pentapetalae</taxon>
        <taxon>asterids</taxon>
        <taxon>lamiids</taxon>
        <taxon>Lamiales</taxon>
        <taxon>Orobanchaceae</taxon>
        <taxon>Buchnereae</taxon>
        <taxon>Striga</taxon>
    </lineage>
</organism>
<dbReference type="EMBL" id="CACSLK010027751">
    <property type="protein sequence ID" value="CAA0827157.1"/>
    <property type="molecule type" value="Genomic_DNA"/>
</dbReference>
<comment type="caution">
    <text evidence="1">The sequence shown here is derived from an EMBL/GenBank/DDBJ whole genome shotgun (WGS) entry which is preliminary data.</text>
</comment>
<gene>
    <name evidence="1" type="ORF">SHERM_22852</name>
</gene>
<feature type="non-terminal residue" evidence="1">
    <location>
        <position position="1"/>
    </location>
</feature>
<proteinExistence type="predicted"/>
<evidence type="ECO:0000313" key="2">
    <source>
        <dbReference type="Proteomes" id="UP001153555"/>
    </source>
</evidence>
<dbReference type="AlphaFoldDB" id="A0A9N7NE40"/>
<protein>
    <submittedName>
        <fullName evidence="1">Uncharacterized protein</fullName>
    </submittedName>
</protein>
<keyword evidence="2" id="KW-1185">Reference proteome</keyword>
<name>A0A9N7NE40_STRHE</name>
<reference evidence="1" key="1">
    <citation type="submission" date="2019-12" db="EMBL/GenBank/DDBJ databases">
        <authorList>
            <person name="Scholes J."/>
        </authorList>
    </citation>
    <scope>NUCLEOTIDE SEQUENCE</scope>
</reference>
<dbReference type="Proteomes" id="UP001153555">
    <property type="component" value="Unassembled WGS sequence"/>
</dbReference>
<accession>A0A9N7NE40</accession>